<dbReference type="EC" id="5.4.99.12" evidence="4"/>
<feature type="domain" description="Pseudouridine synthase I TruA alpha/beta" evidence="8">
    <location>
        <begin position="130"/>
        <end position="229"/>
    </location>
</feature>
<dbReference type="NCBIfam" id="TIGR00071">
    <property type="entry name" value="hisT_truA"/>
    <property type="match status" value="1"/>
</dbReference>
<gene>
    <name evidence="4 9" type="primary">truA</name>
    <name evidence="9" type="ordered locus">Mtc_1572</name>
</gene>
<evidence type="ECO:0000256" key="2">
    <source>
        <dbReference type="ARBA" id="ARBA00022694"/>
    </source>
</evidence>
<keyword evidence="3 4" id="KW-0413">Isomerase</keyword>
<dbReference type="Gene3D" id="3.30.70.580">
    <property type="entry name" value="Pseudouridine synthase I, catalytic domain, N-terminal subdomain"/>
    <property type="match status" value="1"/>
</dbReference>
<name>H8I773_METCZ</name>
<dbReference type="HOGENOM" id="CLU_014673_4_2_2"/>
<comment type="catalytic activity">
    <reaction evidence="4 7">
        <text>uridine(38/39/40) in tRNA = pseudouridine(38/39/40) in tRNA</text>
        <dbReference type="Rhea" id="RHEA:22376"/>
        <dbReference type="Rhea" id="RHEA-COMP:10085"/>
        <dbReference type="Rhea" id="RHEA-COMP:10087"/>
        <dbReference type="ChEBI" id="CHEBI:65314"/>
        <dbReference type="ChEBI" id="CHEBI:65315"/>
        <dbReference type="EC" id="5.4.99.12"/>
    </reaction>
</comment>
<evidence type="ECO:0000256" key="3">
    <source>
        <dbReference type="ARBA" id="ARBA00023235"/>
    </source>
</evidence>
<dbReference type="eggNOG" id="arCOG04449">
    <property type="taxonomic scope" value="Archaea"/>
</dbReference>
<dbReference type="KEGG" id="mez:Mtc_1572"/>
<dbReference type="GO" id="GO:0031119">
    <property type="term" value="P:tRNA pseudouridine synthesis"/>
    <property type="evidence" value="ECO:0007669"/>
    <property type="project" value="UniProtKB-UniRule"/>
</dbReference>
<evidence type="ECO:0000256" key="7">
    <source>
        <dbReference type="RuleBase" id="RU003792"/>
    </source>
</evidence>
<dbReference type="InterPro" id="IPR020103">
    <property type="entry name" value="PsdUridine_synth_cat_dom_sf"/>
</dbReference>
<accession>H8I773</accession>
<dbReference type="EMBL" id="CP003243">
    <property type="protein sequence ID" value="AFD00324.1"/>
    <property type="molecule type" value="Genomic_DNA"/>
</dbReference>
<dbReference type="InterPro" id="IPR020095">
    <property type="entry name" value="PsdUridine_synth_TruA_C"/>
</dbReference>
<evidence type="ECO:0000259" key="8">
    <source>
        <dbReference type="Pfam" id="PF01416"/>
    </source>
</evidence>
<keyword evidence="10" id="KW-1185">Reference proteome</keyword>
<dbReference type="InterPro" id="IPR001406">
    <property type="entry name" value="PsdUridine_synth_TruA"/>
</dbReference>
<dbReference type="InterPro" id="IPR020097">
    <property type="entry name" value="PsdUridine_synth_TruA_a/b_dom"/>
</dbReference>
<dbReference type="Proteomes" id="UP000005233">
    <property type="component" value="Chromosome"/>
</dbReference>
<feature type="active site" description="Nucleophile" evidence="4 5">
    <location>
        <position position="55"/>
    </location>
</feature>
<keyword evidence="2 4" id="KW-0819">tRNA processing</keyword>
<dbReference type="Pfam" id="PF01416">
    <property type="entry name" value="PseudoU_synth_1"/>
    <property type="match status" value="1"/>
</dbReference>
<evidence type="ECO:0000256" key="6">
    <source>
        <dbReference type="PIRSR" id="PIRSR001430-2"/>
    </source>
</evidence>
<dbReference type="PIRSF" id="PIRSF001430">
    <property type="entry name" value="tRNA_psdUrid_synth"/>
    <property type="match status" value="1"/>
</dbReference>
<organism evidence="9 10">
    <name type="scientific">Methanocella conradii (strain DSM 24694 / JCM 17849 / CGMCC 1.5162 / HZ254)</name>
    <dbReference type="NCBI Taxonomy" id="1041930"/>
    <lineage>
        <taxon>Archaea</taxon>
        <taxon>Methanobacteriati</taxon>
        <taxon>Methanobacteriota</taxon>
        <taxon>Stenosarchaea group</taxon>
        <taxon>Methanomicrobia</taxon>
        <taxon>Methanocellales</taxon>
        <taxon>Methanocellaceae</taxon>
        <taxon>Methanocella</taxon>
    </lineage>
</organism>
<proteinExistence type="inferred from homology"/>
<evidence type="ECO:0000256" key="5">
    <source>
        <dbReference type="PIRSR" id="PIRSR001430-1"/>
    </source>
</evidence>
<dbReference type="PANTHER" id="PTHR11142">
    <property type="entry name" value="PSEUDOURIDYLATE SYNTHASE"/>
    <property type="match status" value="1"/>
</dbReference>
<dbReference type="PANTHER" id="PTHR11142:SF0">
    <property type="entry name" value="TRNA PSEUDOURIDINE SYNTHASE-LIKE 1"/>
    <property type="match status" value="1"/>
</dbReference>
<protein>
    <recommendedName>
        <fullName evidence="4">tRNA pseudouridine synthase A</fullName>
        <ecNumber evidence="4">5.4.99.12</ecNumber>
    </recommendedName>
    <alternativeName>
        <fullName evidence="4">tRNA pseudouridine(38-40) synthase</fullName>
    </alternativeName>
    <alternativeName>
        <fullName evidence="4">tRNA pseudouridylate synthase I</fullName>
    </alternativeName>
    <alternativeName>
        <fullName evidence="4">tRNA-uridine isomerase I</fullName>
    </alternativeName>
</protein>
<comment type="similarity">
    <text evidence="1 4 7">Belongs to the tRNA pseudouridine synthase TruA family.</text>
</comment>
<dbReference type="STRING" id="1041930.Mtc_1572"/>
<dbReference type="GO" id="GO:0003723">
    <property type="term" value="F:RNA binding"/>
    <property type="evidence" value="ECO:0007669"/>
    <property type="project" value="InterPro"/>
</dbReference>
<comment type="function">
    <text evidence="4">Formation of pseudouridine at positions 38, 39 and 40 in the anticodon stem and loop of transfer RNAs.</text>
</comment>
<evidence type="ECO:0000313" key="9">
    <source>
        <dbReference type="EMBL" id="AFD00324.1"/>
    </source>
</evidence>
<dbReference type="SUPFAM" id="SSF55120">
    <property type="entry name" value="Pseudouridine synthase"/>
    <property type="match status" value="1"/>
</dbReference>
<sequence>MAMKPALKLAYIGTDFSGSQAQPGKRTVEGELKKGLIEKGIIDERTRVSFSGRTDAGVHALGQVVSFKALDERLVEPRIINSVMPKDLWVYASASVPDDFDPRRDATSRTYRYVLYAPDVVERRIVECSKLFIGTHDFTNFSSVEPGKNPVRTIKNISVTKRGDLYIIDVEADSFLWNMVRKMVTGLRLVGSNKRPARWIEQMLRPDEYREGIPPALAAGLYLVKVDYPAISFIEEAYSKGRAYQRMMHAFEWQYTMAAVYREFQDAMR</sequence>
<evidence type="ECO:0000256" key="1">
    <source>
        <dbReference type="ARBA" id="ARBA00009375"/>
    </source>
</evidence>
<feature type="binding site" evidence="4 6">
    <location>
        <position position="111"/>
    </location>
    <ligand>
        <name>substrate</name>
    </ligand>
</feature>
<dbReference type="InterPro" id="IPR020094">
    <property type="entry name" value="TruA/RsuA/RluB/E/F_N"/>
</dbReference>
<comment type="caution">
    <text evidence="4">Lacks conserved residue(s) required for the propagation of feature annotation.</text>
</comment>
<evidence type="ECO:0000256" key="4">
    <source>
        <dbReference type="HAMAP-Rule" id="MF_00171"/>
    </source>
</evidence>
<reference evidence="9 10" key="1">
    <citation type="journal article" date="2012" name="J. Bacteriol.">
        <title>Complete genome sequence of a thermophilic methanogen, Methanocella conradii HZ254, isolated from Chinese rice field soil.</title>
        <authorList>
            <person name="Lu Z."/>
            <person name="Lu Y."/>
        </authorList>
    </citation>
    <scope>NUCLEOTIDE SEQUENCE [LARGE SCALE GENOMIC DNA]</scope>
    <source>
        <strain evidence="10">DSM 24694 / JCM 17849 / CGMCC 1.5162 / HZ254</strain>
    </source>
</reference>
<evidence type="ECO:0000313" key="10">
    <source>
        <dbReference type="Proteomes" id="UP000005233"/>
    </source>
</evidence>
<dbReference type="AlphaFoldDB" id="H8I773"/>
<dbReference type="HAMAP" id="MF_00171">
    <property type="entry name" value="TruA"/>
    <property type="match status" value="1"/>
</dbReference>
<dbReference type="Gene3D" id="3.30.70.660">
    <property type="entry name" value="Pseudouridine synthase I, catalytic domain, C-terminal subdomain"/>
    <property type="match status" value="1"/>
</dbReference>
<dbReference type="GO" id="GO:0160147">
    <property type="term" value="F:tRNA pseudouridine(38-40) synthase activity"/>
    <property type="evidence" value="ECO:0007669"/>
    <property type="project" value="UniProtKB-EC"/>
</dbReference>